<organism evidence="1 2">
    <name type="scientific">Rattus norvegicus</name>
    <name type="common">Rat</name>
    <dbReference type="NCBI Taxonomy" id="10116"/>
    <lineage>
        <taxon>Eukaryota</taxon>
        <taxon>Metazoa</taxon>
        <taxon>Chordata</taxon>
        <taxon>Craniata</taxon>
        <taxon>Vertebrata</taxon>
        <taxon>Euteleostomi</taxon>
        <taxon>Mammalia</taxon>
        <taxon>Eutheria</taxon>
        <taxon>Euarchontoglires</taxon>
        <taxon>Glires</taxon>
        <taxon>Rodentia</taxon>
        <taxon>Myomorpha</taxon>
        <taxon>Muroidea</taxon>
        <taxon>Muridae</taxon>
        <taxon>Murinae</taxon>
        <taxon>Rattus</taxon>
    </lineage>
</organism>
<name>A6I4X5_RAT</name>
<accession>A6I4X5</accession>
<evidence type="ECO:0000313" key="1">
    <source>
        <dbReference type="EMBL" id="EDM10083.1"/>
    </source>
</evidence>
<dbReference type="AlphaFoldDB" id="A6I4X5"/>
<reference evidence="2" key="1">
    <citation type="submission" date="2005-09" db="EMBL/GenBank/DDBJ databases">
        <authorList>
            <person name="Mural R.J."/>
            <person name="Li P.W."/>
            <person name="Adams M.D."/>
            <person name="Amanatides P.G."/>
            <person name="Baden-Tillson H."/>
            <person name="Barnstead M."/>
            <person name="Chin S.H."/>
            <person name="Dew I."/>
            <person name="Evans C.A."/>
            <person name="Ferriera S."/>
            <person name="Flanigan M."/>
            <person name="Fosler C."/>
            <person name="Glodek A."/>
            <person name="Gu Z."/>
            <person name="Holt R.A."/>
            <person name="Jennings D."/>
            <person name="Kraft C.L."/>
            <person name="Lu F."/>
            <person name="Nguyen T."/>
            <person name="Nusskern D.R."/>
            <person name="Pfannkoch C.M."/>
            <person name="Sitter C."/>
            <person name="Sutton G.G."/>
            <person name="Venter J.C."/>
            <person name="Wang Z."/>
            <person name="Woodage T."/>
            <person name="Zheng X.H."/>
            <person name="Zhong F."/>
        </authorList>
    </citation>
    <scope>NUCLEOTIDE SEQUENCE [LARGE SCALE GENOMIC DNA]</scope>
    <source>
        <strain>BN</strain>
        <strain evidence="2">Sprague-Dawley</strain>
    </source>
</reference>
<dbReference type="EMBL" id="CH473955">
    <property type="protein sequence ID" value="EDM10083.1"/>
    <property type="molecule type" value="Genomic_DNA"/>
</dbReference>
<sequence length="46" mass="5178">MINNQSTKDPLKGLTQNTDEKLQSTEVIEVFKDTFCNVVLILPALK</sequence>
<evidence type="ECO:0000313" key="2">
    <source>
        <dbReference type="Proteomes" id="UP000234681"/>
    </source>
</evidence>
<proteinExistence type="predicted"/>
<protein>
    <submittedName>
        <fullName evidence="1">RCG44627</fullName>
    </submittedName>
</protein>
<dbReference type="Proteomes" id="UP000234681">
    <property type="component" value="Chromosome 2"/>
</dbReference>
<gene>
    <name evidence="1" type="ORF">rCG_44627</name>
</gene>